<feature type="coiled-coil region" evidence="1">
    <location>
        <begin position="119"/>
        <end position="164"/>
    </location>
</feature>
<accession>A0A0W8CED1</accession>
<name>A0A0W8CED1_PHYNI</name>
<proteinExistence type="predicted"/>
<reference evidence="2 3" key="1">
    <citation type="submission" date="2015-11" db="EMBL/GenBank/DDBJ databases">
        <title>Genomes and virulence difference between two physiological races of Phytophthora nicotianae.</title>
        <authorList>
            <person name="Liu H."/>
            <person name="Ma X."/>
            <person name="Yu H."/>
            <person name="Fang D."/>
            <person name="Li Y."/>
            <person name="Wang X."/>
            <person name="Wang W."/>
            <person name="Dong Y."/>
            <person name="Xiao B."/>
        </authorList>
    </citation>
    <scope>NUCLEOTIDE SEQUENCE [LARGE SCALE GENOMIC DNA]</scope>
    <source>
        <strain evidence="3">race 0</strain>
    </source>
</reference>
<dbReference type="EMBL" id="LNFO01003687">
    <property type="protein sequence ID" value="KUF82467.1"/>
    <property type="molecule type" value="Genomic_DNA"/>
</dbReference>
<dbReference type="AlphaFoldDB" id="A0A0W8CED1"/>
<gene>
    <name evidence="2" type="ORF">AM587_10004842</name>
</gene>
<evidence type="ECO:0000313" key="3">
    <source>
        <dbReference type="Proteomes" id="UP000052943"/>
    </source>
</evidence>
<comment type="caution">
    <text evidence="2">The sequence shown here is derived from an EMBL/GenBank/DDBJ whole genome shotgun (WGS) entry which is preliminary data.</text>
</comment>
<dbReference type="Proteomes" id="UP000052943">
    <property type="component" value="Unassembled WGS sequence"/>
</dbReference>
<organism evidence="2 3">
    <name type="scientific">Phytophthora nicotianae</name>
    <name type="common">Potato buckeye rot agent</name>
    <name type="synonym">Phytophthora parasitica</name>
    <dbReference type="NCBI Taxonomy" id="4792"/>
    <lineage>
        <taxon>Eukaryota</taxon>
        <taxon>Sar</taxon>
        <taxon>Stramenopiles</taxon>
        <taxon>Oomycota</taxon>
        <taxon>Peronosporomycetes</taxon>
        <taxon>Peronosporales</taxon>
        <taxon>Peronosporaceae</taxon>
        <taxon>Phytophthora</taxon>
    </lineage>
</organism>
<evidence type="ECO:0008006" key="4">
    <source>
        <dbReference type="Google" id="ProtNLM"/>
    </source>
</evidence>
<protein>
    <recommendedName>
        <fullName evidence="4">BZIP transcription factor 1</fullName>
    </recommendedName>
</protein>
<evidence type="ECO:0000256" key="1">
    <source>
        <dbReference type="SAM" id="Coils"/>
    </source>
</evidence>
<keyword evidence="1" id="KW-0175">Coiled coil</keyword>
<evidence type="ECO:0000313" key="2">
    <source>
        <dbReference type="EMBL" id="KUF82467.1"/>
    </source>
</evidence>
<sequence length="369" mass="41581">MYSGPLNPPIKQQLLRGDHVIGKAMQKVRFQCRGASAIKIYHEGVDADRGSARQQIFRQPLVAVHVVMDLAADTGNMPPPVLLVDGSAGIPSRKRIIEDTAPATFGARATNPSARDESVKEKRQKLRQKSEYMKRYRKKITDYKTALEKDVRQLRLEIQSVREHCNTILPSVDTDTTVWNVVAEYSRLFRFGWIESTRKQSLSIVDECTARAQLEYTYSVMARAIVTDAGYGGKKLLETYRQLPTYLPDIECRLVRMEPIGDEVCATSDVTIFITTRTLQHAFPHLVSGDAQIERSPLATKLLGKQFVLRCSMYFGWDSNIKRVGVLRASADLLTPMLQLLSDFHTVSYVFKNALVTPDVKLAKSLTTQ</sequence>